<dbReference type="RefSeq" id="WP_158336095.1">
    <property type="nucleotide sequence ID" value="NZ_CP002581.1"/>
</dbReference>
<dbReference type="AlphaFoldDB" id="A0A0B6S1H7"/>
<evidence type="ECO:0000313" key="2">
    <source>
        <dbReference type="EMBL" id="AJK49508.1"/>
    </source>
</evidence>
<accession>A0A0B6S1H7</accession>
<dbReference type="EMBL" id="CP002581">
    <property type="protein sequence ID" value="AJK49508.1"/>
    <property type="molecule type" value="Genomic_DNA"/>
</dbReference>
<keyword evidence="1" id="KW-0472">Membrane</keyword>
<feature type="transmembrane region" description="Helical" evidence="1">
    <location>
        <begin position="6"/>
        <end position="28"/>
    </location>
</feature>
<evidence type="ECO:0008006" key="4">
    <source>
        <dbReference type="Google" id="ProtNLM"/>
    </source>
</evidence>
<organism evidence="2 3">
    <name type="scientific">Burkholderia plantarii</name>
    <dbReference type="NCBI Taxonomy" id="41899"/>
    <lineage>
        <taxon>Bacteria</taxon>
        <taxon>Pseudomonadati</taxon>
        <taxon>Pseudomonadota</taxon>
        <taxon>Betaproteobacteria</taxon>
        <taxon>Burkholderiales</taxon>
        <taxon>Burkholderiaceae</taxon>
        <taxon>Burkholderia</taxon>
    </lineage>
</organism>
<evidence type="ECO:0000256" key="1">
    <source>
        <dbReference type="SAM" id="Phobius"/>
    </source>
</evidence>
<name>A0A0B6S1H7_BURPL</name>
<dbReference type="Proteomes" id="UP000031838">
    <property type="component" value="Chromosome 2"/>
</dbReference>
<dbReference type="HOGENOM" id="CLU_1657524_0_0_4"/>
<proteinExistence type="predicted"/>
<protein>
    <recommendedName>
        <fullName evidence="4">Transmembrane protein</fullName>
    </recommendedName>
</protein>
<feature type="transmembrane region" description="Helical" evidence="1">
    <location>
        <begin position="49"/>
        <end position="71"/>
    </location>
</feature>
<reference evidence="3" key="1">
    <citation type="submission" date="2011-03" db="EMBL/GenBank/DDBJ databases">
        <authorList>
            <person name="Voget S."/>
            <person name="Streit W.R."/>
            <person name="Jaeger K.E."/>
            <person name="Daniel R."/>
        </authorList>
    </citation>
    <scope>NUCLEOTIDE SEQUENCE [LARGE SCALE GENOMIC DNA]</scope>
    <source>
        <strain evidence="3">PG1</strain>
    </source>
</reference>
<evidence type="ECO:0000313" key="3">
    <source>
        <dbReference type="Proteomes" id="UP000031838"/>
    </source>
</evidence>
<dbReference type="KEGG" id="bgp:BGL_2c14410"/>
<reference evidence="2 3" key="2">
    <citation type="journal article" date="2016" name="Appl. Microbiol. Biotechnol.">
        <title>Mutations improving production and secretion of extracellular lipase by Burkholderia glumae PG1.</title>
        <authorList>
            <person name="Knapp A."/>
            <person name="Voget S."/>
            <person name="Gao R."/>
            <person name="Zaburannyi N."/>
            <person name="Krysciak D."/>
            <person name="Breuer M."/>
            <person name="Hauer B."/>
            <person name="Streit W.R."/>
            <person name="Muller R."/>
            <person name="Daniel R."/>
            <person name="Jaeger K.E."/>
        </authorList>
    </citation>
    <scope>NUCLEOTIDE SEQUENCE [LARGE SCALE GENOMIC DNA]</scope>
    <source>
        <strain evidence="2 3">PG1</strain>
    </source>
</reference>
<gene>
    <name evidence="2" type="ORF">BGL_2c14410</name>
</gene>
<sequence length="167" mass="19083">MNGLSTYAEISASGGLFAIFILAIFIIFSISRQRTSKSKIDRLDRYKTALTRTSVVILLLISGLAILRHLIIESDISTAKFGREASLNGDYFAEYAYLPRGKILLRLYDAHSKNLLAERLYDYQDRIRLAWTKNSLIYDTSAEGDDGEIKLPPGFWDKLEANYLYWQ</sequence>
<keyword evidence="3" id="KW-1185">Reference proteome</keyword>
<keyword evidence="1" id="KW-1133">Transmembrane helix</keyword>
<keyword evidence="1" id="KW-0812">Transmembrane</keyword>